<sequence>TYSGLFCVVVNPYKALPIYSEKIIDMYKGKKRHEMPPHIYAIADTAYRSMLQATCAHHMQPLVPIKCSHLYPSNAATCAHDMQPLVPIICSHCAHHMQPLVLVKCSHMCPSNAANCACQMQPLLPIICSHLCPSYAAIVPIKRSHLCPSNAATVPSGARSTGSTPTPPACRSDIVTLTTASVPVCVSESSTPLPKRQASNRVAWCFGQSGN</sequence>
<keyword evidence="2" id="KW-0067">ATP-binding</keyword>
<dbReference type="GO" id="GO:0051015">
    <property type="term" value="F:actin filament binding"/>
    <property type="evidence" value="ECO:0007669"/>
    <property type="project" value="TreeGrafter"/>
</dbReference>
<dbReference type="Proteomes" id="UP000228934">
    <property type="component" value="Unassembled WGS sequence"/>
</dbReference>
<dbReference type="GO" id="GO:0031032">
    <property type="term" value="P:actomyosin structure organization"/>
    <property type="evidence" value="ECO:0007669"/>
    <property type="project" value="TreeGrafter"/>
</dbReference>
<dbReference type="PROSITE" id="PS51456">
    <property type="entry name" value="MYOSIN_MOTOR"/>
    <property type="match status" value="1"/>
</dbReference>
<evidence type="ECO:0000256" key="2">
    <source>
        <dbReference type="ARBA" id="ARBA00022840"/>
    </source>
</evidence>
<dbReference type="SUPFAM" id="SSF52540">
    <property type="entry name" value="P-loop containing nucleoside triphosphate hydrolases"/>
    <property type="match status" value="1"/>
</dbReference>
<dbReference type="GO" id="GO:0005737">
    <property type="term" value="C:cytoplasm"/>
    <property type="evidence" value="ECO:0007669"/>
    <property type="project" value="TreeGrafter"/>
</dbReference>
<keyword evidence="9" id="KW-1185">Reference proteome</keyword>
<keyword evidence="4 6" id="KW-0518">Myosin</keyword>
<dbReference type="GO" id="GO:0005524">
    <property type="term" value="F:ATP binding"/>
    <property type="evidence" value="ECO:0007669"/>
    <property type="project" value="UniProtKB-KW"/>
</dbReference>
<accession>A0A2G9RPM6</accession>
<evidence type="ECO:0000256" key="6">
    <source>
        <dbReference type="PROSITE-ProRule" id="PRU00782"/>
    </source>
</evidence>
<dbReference type="GO" id="GO:0000146">
    <property type="term" value="F:microfilament motor activity"/>
    <property type="evidence" value="ECO:0007669"/>
    <property type="project" value="TreeGrafter"/>
</dbReference>
<comment type="similarity">
    <text evidence="6">Belongs to the TRAFAC class myosin-kinesin ATPase superfamily. Myosin family.</text>
</comment>
<evidence type="ECO:0000256" key="1">
    <source>
        <dbReference type="ARBA" id="ARBA00022741"/>
    </source>
</evidence>
<proteinExistence type="inferred from homology"/>
<dbReference type="Pfam" id="PF00063">
    <property type="entry name" value="Myosin_head"/>
    <property type="match status" value="1"/>
</dbReference>
<dbReference type="Gene3D" id="3.40.850.10">
    <property type="entry name" value="Kinesin motor domain"/>
    <property type="match status" value="1"/>
</dbReference>
<organism evidence="8 9">
    <name type="scientific">Aquarana catesbeiana</name>
    <name type="common">American bullfrog</name>
    <name type="synonym">Rana catesbeiana</name>
    <dbReference type="NCBI Taxonomy" id="8400"/>
    <lineage>
        <taxon>Eukaryota</taxon>
        <taxon>Metazoa</taxon>
        <taxon>Chordata</taxon>
        <taxon>Craniata</taxon>
        <taxon>Vertebrata</taxon>
        <taxon>Euteleostomi</taxon>
        <taxon>Amphibia</taxon>
        <taxon>Batrachia</taxon>
        <taxon>Anura</taxon>
        <taxon>Neobatrachia</taxon>
        <taxon>Ranoidea</taxon>
        <taxon>Ranidae</taxon>
        <taxon>Aquarana</taxon>
    </lineage>
</organism>
<feature type="non-terminal residue" evidence="8">
    <location>
        <position position="211"/>
    </location>
</feature>
<evidence type="ECO:0000256" key="4">
    <source>
        <dbReference type="ARBA" id="ARBA00023123"/>
    </source>
</evidence>
<dbReference type="InterPro" id="IPR027417">
    <property type="entry name" value="P-loop_NTPase"/>
</dbReference>
<dbReference type="PANTHER" id="PTHR45615">
    <property type="entry name" value="MYOSIN HEAVY CHAIN, NON-MUSCLE"/>
    <property type="match status" value="1"/>
</dbReference>
<evidence type="ECO:0000259" key="7">
    <source>
        <dbReference type="PROSITE" id="PS51456"/>
    </source>
</evidence>
<name>A0A2G9RPM6_AQUCT</name>
<feature type="non-terminal residue" evidence="8">
    <location>
        <position position="1"/>
    </location>
</feature>
<dbReference type="GO" id="GO:0016460">
    <property type="term" value="C:myosin II complex"/>
    <property type="evidence" value="ECO:0007669"/>
    <property type="project" value="TreeGrafter"/>
</dbReference>
<keyword evidence="5" id="KW-0505">Motor protein</keyword>
<dbReference type="InterPro" id="IPR001609">
    <property type="entry name" value="Myosin_head_motor_dom-like"/>
</dbReference>
<evidence type="ECO:0000256" key="3">
    <source>
        <dbReference type="ARBA" id="ARBA00023054"/>
    </source>
</evidence>
<protein>
    <recommendedName>
        <fullName evidence="7">Myosin motor domain-containing protein</fullName>
    </recommendedName>
</protein>
<dbReference type="AlphaFoldDB" id="A0A2G9RPM6"/>
<evidence type="ECO:0000313" key="8">
    <source>
        <dbReference type="EMBL" id="PIO29807.1"/>
    </source>
</evidence>
<dbReference type="PANTHER" id="PTHR45615:SF23">
    <property type="entry name" value="MYOSIN-11"/>
    <property type="match status" value="1"/>
</dbReference>
<dbReference type="InterPro" id="IPR036961">
    <property type="entry name" value="Kinesin_motor_dom_sf"/>
</dbReference>
<evidence type="ECO:0000313" key="9">
    <source>
        <dbReference type="Proteomes" id="UP000228934"/>
    </source>
</evidence>
<comment type="caution">
    <text evidence="6">Lacks conserved residue(s) required for the propagation of feature annotation.</text>
</comment>
<keyword evidence="3" id="KW-0175">Coiled coil</keyword>
<gene>
    <name evidence="8" type="ORF">AB205_0068440</name>
</gene>
<keyword evidence="6" id="KW-0009">Actin-binding</keyword>
<keyword evidence="1" id="KW-0547">Nucleotide-binding</keyword>
<reference evidence="9" key="1">
    <citation type="journal article" date="2017" name="Nat. Commun.">
        <title>The North American bullfrog draft genome provides insight into hormonal regulation of long noncoding RNA.</title>
        <authorList>
            <person name="Hammond S.A."/>
            <person name="Warren R.L."/>
            <person name="Vandervalk B.P."/>
            <person name="Kucuk E."/>
            <person name="Khan H."/>
            <person name="Gibb E.A."/>
            <person name="Pandoh P."/>
            <person name="Kirk H."/>
            <person name="Zhao Y."/>
            <person name="Jones M."/>
            <person name="Mungall A.J."/>
            <person name="Coope R."/>
            <person name="Pleasance S."/>
            <person name="Moore R.A."/>
            <person name="Holt R.A."/>
            <person name="Round J.M."/>
            <person name="Ohora S."/>
            <person name="Walle B.V."/>
            <person name="Veldhoen N."/>
            <person name="Helbing C.C."/>
            <person name="Birol I."/>
        </authorList>
    </citation>
    <scope>NUCLEOTIDE SEQUENCE [LARGE SCALE GENOMIC DNA]</scope>
</reference>
<dbReference type="GO" id="GO:0032982">
    <property type="term" value="C:myosin filament"/>
    <property type="evidence" value="ECO:0007669"/>
    <property type="project" value="TreeGrafter"/>
</dbReference>
<dbReference type="OrthoDB" id="6108017at2759"/>
<evidence type="ECO:0000256" key="5">
    <source>
        <dbReference type="ARBA" id="ARBA00023175"/>
    </source>
</evidence>
<feature type="domain" description="Myosin motor" evidence="7">
    <location>
        <begin position="1"/>
        <end position="211"/>
    </location>
</feature>
<dbReference type="EMBL" id="KV936072">
    <property type="protein sequence ID" value="PIO29807.1"/>
    <property type="molecule type" value="Genomic_DNA"/>
</dbReference>